<dbReference type="Gene3D" id="2.160.20.10">
    <property type="entry name" value="Single-stranded right-handed beta-helix, Pectin lyase-like"/>
    <property type="match status" value="2"/>
</dbReference>
<dbReference type="GO" id="GO:0005576">
    <property type="term" value="C:extracellular region"/>
    <property type="evidence" value="ECO:0007669"/>
    <property type="project" value="UniProtKB-SubCell"/>
</dbReference>
<dbReference type="RefSeq" id="WP_154281177.1">
    <property type="nucleotide sequence ID" value="NZ_JBHUJQ010000001.1"/>
</dbReference>
<feature type="domain" description="DUF1565" evidence="4">
    <location>
        <begin position="29"/>
        <end position="67"/>
    </location>
</feature>
<evidence type="ECO:0000259" key="6">
    <source>
        <dbReference type="Pfam" id="PF21258"/>
    </source>
</evidence>
<dbReference type="AlphaFoldDB" id="A0A7K0G0K2"/>
<accession>A0A7K0G0K2</accession>
<comment type="caution">
    <text evidence="7">The sequence shown here is derived from an EMBL/GenBank/DDBJ whole genome shotgun (WGS) entry which is preliminary data.</text>
</comment>
<reference evidence="7 8" key="1">
    <citation type="submission" date="2019-11" db="EMBL/GenBank/DDBJ databases">
        <title>Pedobacter petrophilus genome.</title>
        <authorList>
            <person name="Feldbauer M.J."/>
            <person name="Newman J.D."/>
        </authorList>
    </citation>
    <scope>NUCLEOTIDE SEQUENCE [LARGE SCALE GENOMIC DNA]</scope>
    <source>
        <strain evidence="7 8">LMG 29686</strain>
    </source>
</reference>
<evidence type="ECO:0000313" key="7">
    <source>
        <dbReference type="EMBL" id="MRX76950.1"/>
    </source>
</evidence>
<dbReference type="InterPro" id="IPR011050">
    <property type="entry name" value="Pectin_lyase_fold/virulence"/>
</dbReference>
<protein>
    <submittedName>
        <fullName evidence="7">DUF1565 domain-containing protein</fullName>
    </submittedName>
</protein>
<dbReference type="Pfam" id="PF07602">
    <property type="entry name" value="DUF1565"/>
    <property type="match status" value="1"/>
</dbReference>
<dbReference type="OrthoDB" id="9767990at2"/>
<organism evidence="7 8">
    <name type="scientific">Pedobacter petrophilus</name>
    <dbReference type="NCBI Taxonomy" id="1908241"/>
    <lineage>
        <taxon>Bacteria</taxon>
        <taxon>Pseudomonadati</taxon>
        <taxon>Bacteroidota</taxon>
        <taxon>Sphingobacteriia</taxon>
        <taxon>Sphingobacteriales</taxon>
        <taxon>Sphingobacteriaceae</taxon>
        <taxon>Pedobacter</taxon>
    </lineage>
</organism>
<keyword evidence="2" id="KW-0964">Secreted</keyword>
<evidence type="ECO:0000313" key="8">
    <source>
        <dbReference type="Proteomes" id="UP000487757"/>
    </source>
</evidence>
<dbReference type="PANTHER" id="PTHR40088">
    <property type="entry name" value="PECTATE LYASE (EUROFUNG)"/>
    <property type="match status" value="1"/>
</dbReference>
<dbReference type="Proteomes" id="UP000487757">
    <property type="component" value="Unassembled WGS sequence"/>
</dbReference>
<gene>
    <name evidence="7" type="ORF">GJU39_12720</name>
</gene>
<keyword evidence="3" id="KW-0732">Signal</keyword>
<dbReference type="SUPFAM" id="SSF51126">
    <property type="entry name" value="Pectin lyase-like"/>
    <property type="match status" value="1"/>
</dbReference>
<evidence type="ECO:0000256" key="3">
    <source>
        <dbReference type="ARBA" id="ARBA00022729"/>
    </source>
</evidence>
<evidence type="ECO:0000259" key="4">
    <source>
        <dbReference type="Pfam" id="PF07602"/>
    </source>
</evidence>
<dbReference type="InterPro" id="IPR011459">
    <property type="entry name" value="DUF1565"/>
</dbReference>
<dbReference type="EMBL" id="WKKH01000018">
    <property type="protein sequence ID" value="MRX76950.1"/>
    <property type="molecule type" value="Genomic_DNA"/>
</dbReference>
<dbReference type="InterPro" id="IPR052052">
    <property type="entry name" value="Polysaccharide_Lyase_9"/>
</dbReference>
<evidence type="ECO:0000259" key="5">
    <source>
        <dbReference type="Pfam" id="PF13229"/>
    </source>
</evidence>
<dbReference type="Pfam" id="PF13229">
    <property type="entry name" value="Beta_helix"/>
    <property type="match status" value="1"/>
</dbReference>
<comment type="subcellular location">
    <subcellularLocation>
        <location evidence="1">Secreted</location>
    </subcellularLocation>
</comment>
<keyword evidence="8" id="KW-1185">Reference proteome</keyword>
<name>A0A7K0G0K2_9SPHI</name>
<dbReference type="Pfam" id="PF21258">
    <property type="entry name" value="Glyco_hydro_120_ins"/>
    <property type="match status" value="1"/>
</dbReference>
<evidence type="ECO:0000256" key="2">
    <source>
        <dbReference type="ARBA" id="ARBA00022525"/>
    </source>
</evidence>
<dbReference type="PANTHER" id="PTHR40088:SF2">
    <property type="entry name" value="SECRETED SUGAR HYDROLASE"/>
    <property type="match status" value="1"/>
</dbReference>
<dbReference type="InterPro" id="IPR039448">
    <property type="entry name" value="Beta_helix"/>
</dbReference>
<evidence type="ECO:0000256" key="1">
    <source>
        <dbReference type="ARBA" id="ARBA00004613"/>
    </source>
</evidence>
<feature type="domain" description="Glycoside hydrolase 120 insertion" evidence="6">
    <location>
        <begin position="100"/>
        <end position="208"/>
    </location>
</feature>
<sequence>MNKLTVCFSILVLIFATKGFCTEYHVTKKGNDANSGTAASPFKTIAAAVRKAYPGDTITVHAGTYREWVNPLRGGESNTKRIIYRAAMGEKVQIKGSEAISDWKKEKNIWKVTIPNSFFGDYNPYKDFIDGDWFLNKGRVHHTGEVFLNGKSLYEKETLDKVLRPVADKNNIDPIGATYTWYCQSDEQSTTIWANFQQANPNTELIEISARRTVFYPDKPGINFITISGFTISQAATQWAAPTAEQIGMIATNWNKGWIIENNIISDSKCNGITLGKDRTTGHNVWGADQGNVNRDGNIHYIEVVFNALRNNWTKETIGSHIVRNNQIFNCEQTGICGSMGAAFSIIENNHIYNIWQKRQFEGWEIGGIKFHAPIDATIRKNNIHNCGRGMWLDWMTQGTRVSSNLFYNNDQQDLYIEVNHGPFVIDNNIFLSPVAIQNQSEGGAYLHNLIAGEVLVRNDLNRFTPYFLPHSVAMKGLTTIFGGDDRVYNNIIIGGSNPEAKYGIEGYNNAKLPVWIKGNIYYKQAKPSNKDENFATSTANPEIKVIVEGGDTFLHFTTDKAYFEQKVQLITTELLGKAKIPKAAFENPDGTALIMDTDYFGNKRSDGNIHAGPFVNLKSGKVFVKVWMAKKAI</sequence>
<dbReference type="GO" id="GO:0016837">
    <property type="term" value="F:carbon-oxygen lyase activity, acting on polysaccharides"/>
    <property type="evidence" value="ECO:0007669"/>
    <property type="project" value="TreeGrafter"/>
</dbReference>
<feature type="domain" description="Right handed beta helix" evidence="5">
    <location>
        <begin position="259"/>
        <end position="444"/>
    </location>
</feature>
<dbReference type="InterPro" id="IPR012334">
    <property type="entry name" value="Pectin_lyas_fold"/>
</dbReference>
<dbReference type="InterPro" id="IPR049169">
    <property type="entry name" value="Glyco_hydro_120_ins"/>
</dbReference>
<proteinExistence type="predicted"/>